<dbReference type="RefSeq" id="WP_029159939.1">
    <property type="nucleotide sequence ID" value="NZ_CP009933.1"/>
</dbReference>
<protein>
    <submittedName>
        <fullName evidence="1">Uncharacterized protein</fullName>
    </submittedName>
</protein>
<dbReference type="STRING" id="1548.CSCA_1382"/>
<dbReference type="EMBL" id="CP009933">
    <property type="protein sequence ID" value="AKA68507.1"/>
    <property type="molecule type" value="Genomic_DNA"/>
</dbReference>
<keyword evidence="2" id="KW-1185">Reference proteome</keyword>
<evidence type="ECO:0000313" key="2">
    <source>
        <dbReference type="Proteomes" id="UP000033115"/>
    </source>
</evidence>
<dbReference type="Proteomes" id="UP000033115">
    <property type="component" value="Chromosome"/>
</dbReference>
<dbReference type="HOGENOM" id="CLU_2552314_0_0_9"/>
<reference evidence="1 2" key="1">
    <citation type="journal article" date="2015" name="J. Biotechnol.">
        <title>Complete genome sequence of a malodorant-producing acetogen, Clostridium scatologenes ATCC 25775(T).</title>
        <authorList>
            <person name="Zhu Z."/>
            <person name="Guo T."/>
            <person name="Zheng H."/>
            <person name="Song T."/>
            <person name="Ouyang P."/>
            <person name="Xie J."/>
        </authorList>
    </citation>
    <scope>NUCLEOTIDE SEQUENCE [LARGE SCALE GENOMIC DNA]</scope>
    <source>
        <strain evidence="1 2">ATCC 25775</strain>
    </source>
</reference>
<proteinExistence type="predicted"/>
<gene>
    <name evidence="1" type="ORF">CSCA_1382</name>
</gene>
<accession>A0A0E3M888</accession>
<dbReference type="AlphaFoldDB" id="A0A0E3M888"/>
<organism evidence="1 2">
    <name type="scientific">Clostridium scatologenes</name>
    <dbReference type="NCBI Taxonomy" id="1548"/>
    <lineage>
        <taxon>Bacteria</taxon>
        <taxon>Bacillati</taxon>
        <taxon>Bacillota</taxon>
        <taxon>Clostridia</taxon>
        <taxon>Eubacteriales</taxon>
        <taxon>Clostridiaceae</taxon>
        <taxon>Clostridium</taxon>
    </lineage>
</organism>
<name>A0A0E3M888_CLOSL</name>
<sequence length="82" mass="9289">MHTYGISISEEKAYAHTITIQTNKELSSVDHILDEIKAENTNAEITDIKEALKKKGFTIKDTNIDKKGDSIDYSFDELEELV</sequence>
<dbReference type="KEGG" id="csq:CSCA_1382"/>
<evidence type="ECO:0000313" key="1">
    <source>
        <dbReference type="EMBL" id="AKA68507.1"/>
    </source>
</evidence>